<dbReference type="AlphaFoldDB" id="C4K4H0"/>
<dbReference type="GO" id="GO:0030261">
    <property type="term" value="P:chromosome condensation"/>
    <property type="evidence" value="ECO:0007669"/>
    <property type="project" value="UniProtKB-KW"/>
</dbReference>
<evidence type="ECO:0000256" key="3">
    <source>
        <dbReference type="ARBA" id="ARBA00011870"/>
    </source>
</evidence>
<comment type="similarity">
    <text evidence="2 9">Belongs to the bacterial histone-like protein family.</text>
</comment>
<evidence type="ECO:0000256" key="4">
    <source>
        <dbReference type="ARBA" id="ARBA00023067"/>
    </source>
</evidence>
<dbReference type="PRINTS" id="PR01727">
    <property type="entry name" value="DNABINDINGHU"/>
</dbReference>
<dbReference type="SMART" id="SM00411">
    <property type="entry name" value="BHL"/>
    <property type="match status" value="1"/>
</dbReference>
<evidence type="ECO:0000256" key="9">
    <source>
        <dbReference type="RuleBase" id="RU003939"/>
    </source>
</evidence>
<evidence type="ECO:0000256" key="7">
    <source>
        <dbReference type="ARBA" id="ARBA00041399"/>
    </source>
</evidence>
<evidence type="ECO:0000313" key="12">
    <source>
        <dbReference type="EMBL" id="ACQ68041.1"/>
    </source>
</evidence>
<name>C4K4H0_HAMD5</name>
<feature type="compositionally biased region" description="Basic residues" evidence="10">
    <location>
        <begin position="98"/>
        <end position="119"/>
    </location>
</feature>
<keyword evidence="4" id="KW-0226">DNA condensation</keyword>
<dbReference type="GO" id="GO:0005829">
    <property type="term" value="C:cytosol"/>
    <property type="evidence" value="ECO:0007669"/>
    <property type="project" value="TreeGrafter"/>
</dbReference>
<dbReference type="SUPFAM" id="SSF47729">
    <property type="entry name" value="IHF-like DNA-binding proteins"/>
    <property type="match status" value="1"/>
</dbReference>
<reference evidence="11 13" key="1">
    <citation type="journal article" date="2009" name="Proc. Natl. Acad. Sci. U.S.A.">
        <title>Hamiltonella defensa, genome evolution of protective bacterial endosymbiont from pathogenic ancestors.</title>
        <authorList>
            <person name="Degnan P.H."/>
            <person name="Yu Y."/>
            <person name="Sisneros N."/>
            <person name="Wing R.A."/>
            <person name="Moran N.A."/>
        </authorList>
    </citation>
    <scope>NUCLEOTIDE SEQUENCE [LARGE SCALE GENOMIC DNA]</scope>
    <source>
        <strain evidence="13">5AT</strain>
        <strain evidence="11">T5A</strain>
    </source>
</reference>
<dbReference type="RefSeq" id="WP_015873283.1">
    <property type="nucleotide sequence ID" value="NC_012751.1"/>
</dbReference>
<dbReference type="Pfam" id="PF00216">
    <property type="entry name" value="Bac_DNA_binding"/>
    <property type="match status" value="1"/>
</dbReference>
<dbReference type="InterPro" id="IPR010992">
    <property type="entry name" value="IHF-like_DNA-bd_dom_sf"/>
</dbReference>
<dbReference type="InterPro" id="IPR000119">
    <property type="entry name" value="Hist_DNA-bd"/>
</dbReference>
<evidence type="ECO:0000256" key="2">
    <source>
        <dbReference type="ARBA" id="ARBA00010529"/>
    </source>
</evidence>
<feature type="region of interest" description="Disordered" evidence="10">
    <location>
        <begin position="87"/>
        <end position="119"/>
    </location>
</feature>
<evidence type="ECO:0000313" key="11">
    <source>
        <dbReference type="EMBL" id="ACQ67463.1"/>
    </source>
</evidence>
<evidence type="ECO:0000256" key="6">
    <source>
        <dbReference type="ARBA" id="ARBA00040491"/>
    </source>
</evidence>
<keyword evidence="13" id="KW-1185">Reference proteome</keyword>
<dbReference type="HOGENOM" id="CLU_105066_3_1_6"/>
<evidence type="ECO:0000256" key="10">
    <source>
        <dbReference type="SAM" id="MobiDB-lite"/>
    </source>
</evidence>
<dbReference type="KEGG" id="hde:HDEF_1409"/>
<dbReference type="Gene3D" id="4.10.520.10">
    <property type="entry name" value="IHF-like DNA-binding proteins"/>
    <property type="match status" value="1"/>
</dbReference>
<comment type="function">
    <text evidence="1">Histone-like DNA-binding protein which is capable of wrapping DNA to stabilize it, and thus to prevent its denaturation under extreme environmental conditions.</text>
</comment>
<dbReference type="Proteomes" id="UP000002334">
    <property type="component" value="Chromosome"/>
</dbReference>
<evidence type="ECO:0000256" key="1">
    <source>
        <dbReference type="ARBA" id="ARBA00003819"/>
    </source>
</evidence>
<proteinExistence type="inferred from homology"/>
<dbReference type="PANTHER" id="PTHR33175:SF3">
    <property type="entry name" value="DNA-BINDING PROTEIN HU-BETA"/>
    <property type="match status" value="1"/>
</dbReference>
<dbReference type="STRING" id="572265.HDEF_0731"/>
<dbReference type="GO" id="GO:0003677">
    <property type="term" value="F:DNA binding"/>
    <property type="evidence" value="ECO:0007669"/>
    <property type="project" value="UniProtKB-KW"/>
</dbReference>
<gene>
    <name evidence="11" type="primary">hupA_2</name>
    <name evidence="12" type="synonym">hu</name>
    <name evidence="11" type="ordered locus">HDEF_0731</name>
    <name evidence="12" type="ordered locus">HDEF_1409</name>
</gene>
<accession>C4K4H0</accession>
<organism evidence="11 13">
    <name type="scientific">Hamiltonella defensa subsp. Acyrthosiphon pisum (strain 5AT)</name>
    <dbReference type="NCBI Taxonomy" id="572265"/>
    <lineage>
        <taxon>Bacteria</taxon>
        <taxon>Pseudomonadati</taxon>
        <taxon>Pseudomonadota</taxon>
        <taxon>Gammaproteobacteria</taxon>
        <taxon>Enterobacterales</taxon>
        <taxon>Enterobacteriaceae</taxon>
        <taxon>aphid secondary symbionts</taxon>
        <taxon>Candidatus Williamhamiltonella</taxon>
    </lineage>
</organism>
<dbReference type="EMBL" id="CP001277">
    <property type="protein sequence ID" value="ACQ68041.1"/>
    <property type="molecule type" value="Genomic_DNA"/>
</dbReference>
<protein>
    <recommendedName>
        <fullName evidence="6">DNA-binding protein HU-beta</fullName>
    </recommendedName>
    <alternativeName>
        <fullName evidence="7">HU-1</fullName>
    </alternativeName>
    <alternativeName>
        <fullName evidence="8">NS1</fullName>
    </alternativeName>
</protein>
<sequence length="119" mass="13133">MNKTELIEQVRDKSGLTKAQSTEAVTAVFSSIIEALGKKEPVQIIRFGTFKVRHRKERISRNPKTGEKIKTPAREVAVFSAGKSLKDSVHLQAPKQTKVAKKSKSGAKKKSSSLSSRKK</sequence>
<dbReference type="CDD" id="cd13831">
    <property type="entry name" value="HU"/>
    <property type="match status" value="1"/>
</dbReference>
<dbReference type="GO" id="GO:0030527">
    <property type="term" value="F:structural constituent of chromatin"/>
    <property type="evidence" value="ECO:0007669"/>
    <property type="project" value="InterPro"/>
</dbReference>
<dbReference type="GeneID" id="66261075"/>
<evidence type="ECO:0000313" key="13">
    <source>
        <dbReference type="Proteomes" id="UP000002334"/>
    </source>
</evidence>
<evidence type="ECO:0000256" key="8">
    <source>
        <dbReference type="ARBA" id="ARBA00041875"/>
    </source>
</evidence>
<dbReference type="KEGG" id="hde:HDEF_0731"/>
<dbReference type="PANTHER" id="PTHR33175">
    <property type="entry name" value="DNA-BINDING PROTEIN HU"/>
    <property type="match status" value="1"/>
</dbReference>
<comment type="subunit">
    <text evidence="3">Heterodimer of an alpha and a beta chain.</text>
</comment>
<evidence type="ECO:0000256" key="5">
    <source>
        <dbReference type="ARBA" id="ARBA00023125"/>
    </source>
</evidence>
<dbReference type="eggNOG" id="COG0776">
    <property type="taxonomic scope" value="Bacteria"/>
</dbReference>
<dbReference type="EMBL" id="CP001277">
    <property type="protein sequence ID" value="ACQ67463.1"/>
    <property type="molecule type" value="Genomic_DNA"/>
</dbReference>
<keyword evidence="5 11" id="KW-0238">DNA-binding</keyword>